<keyword evidence="7" id="KW-1185">Reference proteome</keyword>
<feature type="domain" description="Ubiquitin-like protease family profile" evidence="5">
    <location>
        <begin position="34"/>
        <end position="192"/>
    </location>
</feature>
<dbReference type="Proteomes" id="UP000770717">
    <property type="component" value="Unassembled WGS sequence"/>
</dbReference>
<sequence>MLPHVSRWLRLQIATAAWRPGSRMDRVVLSYGDSLLRSSDVALLDAPHWLNDNIIGFIFEFLASTLSPSTAERVALLSPEVSQFIKCCGDDAAEFLKPLDLPQKDLVLLPVNDNAGTVAGGSHWSLLAYLRSVREFLHYDSAPGTNAPHARLVAKNLNGLLDGNPRYREEEAPAQHNSYDCGMYVVCVAQALCEQYFRGCNNLNLQNITAQYVTQKRKEWKETIRGLGSQM</sequence>
<evidence type="ECO:0000259" key="5">
    <source>
        <dbReference type="PROSITE" id="PS50600"/>
    </source>
</evidence>
<dbReference type="SUPFAM" id="SSF54001">
    <property type="entry name" value="Cysteine proteinases"/>
    <property type="match status" value="1"/>
</dbReference>
<keyword evidence="3" id="KW-0378">Hydrolase</keyword>
<protein>
    <recommendedName>
        <fullName evidence="5">Ubiquitin-like protease family profile domain-containing protein</fullName>
    </recommendedName>
</protein>
<evidence type="ECO:0000313" key="6">
    <source>
        <dbReference type="EMBL" id="KAG9489629.1"/>
    </source>
</evidence>
<dbReference type="PROSITE" id="PS50600">
    <property type="entry name" value="ULP_PROTEASE"/>
    <property type="match status" value="1"/>
</dbReference>
<dbReference type="EMBL" id="WNTK01000002">
    <property type="protein sequence ID" value="KAG9489629.1"/>
    <property type="molecule type" value="Genomic_DNA"/>
</dbReference>
<dbReference type="PANTHER" id="PTHR46468">
    <property type="entry name" value="SENTRIN-SPECIFIC PROTEASE 8"/>
    <property type="match status" value="1"/>
</dbReference>
<dbReference type="Gene3D" id="3.40.395.10">
    <property type="entry name" value="Adenoviral Proteinase, Chain A"/>
    <property type="match status" value="1"/>
</dbReference>
<dbReference type="Pfam" id="PF02902">
    <property type="entry name" value="Peptidase_C48"/>
    <property type="match status" value="1"/>
</dbReference>
<proteinExistence type="inferred from homology"/>
<keyword evidence="4" id="KW-0788">Thiol protease</keyword>
<comment type="caution">
    <text evidence="6">The sequence shown here is derived from an EMBL/GenBank/DDBJ whole genome shotgun (WGS) entry which is preliminary data.</text>
</comment>
<dbReference type="InterPro" id="IPR003653">
    <property type="entry name" value="Peptidase_C48_C"/>
</dbReference>
<dbReference type="GO" id="GO:0019784">
    <property type="term" value="F:deNEDDylase activity"/>
    <property type="evidence" value="ECO:0007669"/>
    <property type="project" value="InterPro"/>
</dbReference>
<keyword evidence="2" id="KW-0645">Protease</keyword>
<comment type="similarity">
    <text evidence="1">Belongs to the peptidase C48 family.</text>
</comment>
<dbReference type="AlphaFoldDB" id="A0A8J6FMZ6"/>
<dbReference type="InterPro" id="IPR044613">
    <property type="entry name" value="Nep1/2-like"/>
</dbReference>
<name>A0A8J6FMZ6_ELECQ</name>
<evidence type="ECO:0000256" key="3">
    <source>
        <dbReference type="ARBA" id="ARBA00022801"/>
    </source>
</evidence>
<dbReference type="GO" id="GO:0006508">
    <property type="term" value="P:proteolysis"/>
    <property type="evidence" value="ECO:0007669"/>
    <property type="project" value="UniProtKB-KW"/>
</dbReference>
<evidence type="ECO:0000256" key="4">
    <source>
        <dbReference type="ARBA" id="ARBA00022807"/>
    </source>
</evidence>
<evidence type="ECO:0000313" key="7">
    <source>
        <dbReference type="Proteomes" id="UP000770717"/>
    </source>
</evidence>
<dbReference type="OrthoDB" id="5065855at2759"/>
<dbReference type="InterPro" id="IPR038765">
    <property type="entry name" value="Papain-like_cys_pep_sf"/>
</dbReference>
<dbReference type="PANTHER" id="PTHR46468:SF1">
    <property type="entry name" value="SENTRIN-SPECIFIC PROTEASE 8"/>
    <property type="match status" value="1"/>
</dbReference>
<accession>A0A8J6FMZ6</accession>
<dbReference type="GO" id="GO:0000338">
    <property type="term" value="P:protein deneddylation"/>
    <property type="evidence" value="ECO:0007669"/>
    <property type="project" value="TreeGrafter"/>
</dbReference>
<gene>
    <name evidence="6" type="ORF">GDO78_005533</name>
</gene>
<organism evidence="6 7">
    <name type="scientific">Eleutherodactylus coqui</name>
    <name type="common">Puerto Rican coqui</name>
    <dbReference type="NCBI Taxonomy" id="57060"/>
    <lineage>
        <taxon>Eukaryota</taxon>
        <taxon>Metazoa</taxon>
        <taxon>Chordata</taxon>
        <taxon>Craniata</taxon>
        <taxon>Vertebrata</taxon>
        <taxon>Euteleostomi</taxon>
        <taxon>Amphibia</taxon>
        <taxon>Batrachia</taxon>
        <taxon>Anura</taxon>
        <taxon>Neobatrachia</taxon>
        <taxon>Hyloidea</taxon>
        <taxon>Eleutherodactylidae</taxon>
        <taxon>Eleutherodactylinae</taxon>
        <taxon>Eleutherodactylus</taxon>
        <taxon>Eleutherodactylus</taxon>
    </lineage>
</organism>
<evidence type="ECO:0000256" key="2">
    <source>
        <dbReference type="ARBA" id="ARBA00022670"/>
    </source>
</evidence>
<evidence type="ECO:0000256" key="1">
    <source>
        <dbReference type="ARBA" id="ARBA00005234"/>
    </source>
</evidence>
<dbReference type="GO" id="GO:0008234">
    <property type="term" value="F:cysteine-type peptidase activity"/>
    <property type="evidence" value="ECO:0007669"/>
    <property type="project" value="UniProtKB-KW"/>
</dbReference>
<reference evidence="6" key="1">
    <citation type="thesis" date="2020" institute="ProQuest LLC" country="789 East Eisenhower Parkway, Ann Arbor, MI, USA">
        <title>Comparative Genomics and Chromosome Evolution.</title>
        <authorList>
            <person name="Mudd A.B."/>
        </authorList>
    </citation>
    <scope>NUCLEOTIDE SEQUENCE</scope>
    <source>
        <strain evidence="6">HN-11 Male</strain>
        <tissue evidence="6">Kidney and liver</tissue>
    </source>
</reference>